<gene>
    <name evidence="2" type="primary">pruA</name>
    <name evidence="2" type="ORF">I553_9423</name>
</gene>
<proteinExistence type="predicted"/>
<accession>X8DXB9</accession>
<comment type="caution">
    <text evidence="2">The sequence shown here is derived from an EMBL/GenBank/DDBJ whole genome shotgun (WGS) entry which is preliminary data.</text>
</comment>
<name>X8DXB9_MYCXE</name>
<feature type="compositionally biased region" description="Polar residues" evidence="1">
    <location>
        <begin position="1"/>
        <end position="13"/>
    </location>
</feature>
<feature type="compositionally biased region" description="Basic residues" evidence="1">
    <location>
        <begin position="48"/>
        <end position="58"/>
    </location>
</feature>
<dbReference type="AlphaFoldDB" id="X8DXB9"/>
<reference evidence="2" key="1">
    <citation type="submission" date="2014-01" db="EMBL/GenBank/DDBJ databases">
        <authorList>
            <person name="Brown-Elliot B."/>
            <person name="Wallace R."/>
            <person name="Lenaerts A."/>
            <person name="Ordway D."/>
            <person name="DeGroote M.A."/>
            <person name="Parker T."/>
            <person name="Sizemore C."/>
            <person name="Tallon L.J."/>
            <person name="Sadzewicz L.K."/>
            <person name="Sengamalay N."/>
            <person name="Fraser C.M."/>
            <person name="Hine E."/>
            <person name="Shefchek K.A."/>
            <person name="Das S.P."/>
            <person name="Tettelin H."/>
        </authorList>
    </citation>
    <scope>NUCLEOTIDE SEQUENCE [LARGE SCALE GENOMIC DNA]</scope>
    <source>
        <strain evidence="2">4042</strain>
    </source>
</reference>
<evidence type="ECO:0000313" key="2">
    <source>
        <dbReference type="EMBL" id="EUA73267.1"/>
    </source>
</evidence>
<evidence type="ECO:0000256" key="1">
    <source>
        <dbReference type="SAM" id="MobiDB-lite"/>
    </source>
</evidence>
<dbReference type="GO" id="GO:0003842">
    <property type="term" value="F:L-glutamate gamma-semialdehyde dehydrogenase activity"/>
    <property type="evidence" value="ECO:0007669"/>
    <property type="project" value="UniProtKB-EC"/>
</dbReference>
<keyword evidence="2" id="KW-0560">Oxidoreductase</keyword>
<dbReference type="EMBL" id="JAOB01000011">
    <property type="protein sequence ID" value="EUA73267.1"/>
    <property type="molecule type" value="Genomic_DNA"/>
</dbReference>
<sequence>MTVSASTSCSRTGTPPRWHAHQRHSHRCRGRGRSGDGSQEQLGGNTFRRARRGLSARR</sequence>
<organism evidence="2">
    <name type="scientific">Mycobacterium xenopi 4042</name>
    <dbReference type="NCBI Taxonomy" id="1299334"/>
    <lineage>
        <taxon>Bacteria</taxon>
        <taxon>Bacillati</taxon>
        <taxon>Actinomycetota</taxon>
        <taxon>Actinomycetes</taxon>
        <taxon>Mycobacteriales</taxon>
        <taxon>Mycobacteriaceae</taxon>
        <taxon>Mycobacterium</taxon>
    </lineage>
</organism>
<feature type="compositionally biased region" description="Basic residues" evidence="1">
    <location>
        <begin position="18"/>
        <end position="32"/>
    </location>
</feature>
<dbReference type="EC" id="1.2.1.88" evidence="2"/>
<feature type="region of interest" description="Disordered" evidence="1">
    <location>
        <begin position="1"/>
        <end position="58"/>
    </location>
</feature>
<protein>
    <submittedName>
        <fullName evidence="2">1-pyrroline-5-carboxylate dehydrogenase domain protein</fullName>
        <ecNumber evidence="2">1.2.1.88</ecNumber>
    </submittedName>
</protein>